<dbReference type="PANTHER" id="PTHR18964">
    <property type="entry name" value="ROK (REPRESSOR, ORF, KINASE) FAMILY"/>
    <property type="match status" value="1"/>
</dbReference>
<name>A0ABU5N2D4_9MICO</name>
<keyword evidence="3" id="KW-1185">Reference proteome</keyword>
<dbReference type="RefSeq" id="WP_194422995.1">
    <property type="nucleotide sequence ID" value="NZ_BAAAPT010000001.1"/>
</dbReference>
<comment type="similarity">
    <text evidence="1">Belongs to the ROK (NagC/XylR) family.</text>
</comment>
<dbReference type="Pfam" id="PF00480">
    <property type="entry name" value="ROK"/>
    <property type="match status" value="1"/>
</dbReference>
<accession>A0ABU5N2D4</accession>
<dbReference type="SUPFAM" id="SSF53067">
    <property type="entry name" value="Actin-like ATPase domain"/>
    <property type="match status" value="1"/>
</dbReference>
<evidence type="ECO:0000313" key="2">
    <source>
        <dbReference type="EMBL" id="MDZ8160246.1"/>
    </source>
</evidence>
<evidence type="ECO:0000256" key="1">
    <source>
        <dbReference type="ARBA" id="ARBA00006479"/>
    </source>
</evidence>
<organism evidence="2 3">
    <name type="scientific">Microbacterium aquimaris</name>
    <dbReference type="NCBI Taxonomy" id="459816"/>
    <lineage>
        <taxon>Bacteria</taxon>
        <taxon>Bacillati</taxon>
        <taxon>Actinomycetota</taxon>
        <taxon>Actinomycetes</taxon>
        <taxon>Micrococcales</taxon>
        <taxon>Microbacteriaceae</taxon>
        <taxon>Microbacterium</taxon>
    </lineage>
</organism>
<dbReference type="EMBL" id="JAWJYN010000001">
    <property type="protein sequence ID" value="MDZ8160246.1"/>
    <property type="molecule type" value="Genomic_DNA"/>
</dbReference>
<dbReference type="Gene3D" id="3.30.420.40">
    <property type="match status" value="2"/>
</dbReference>
<proteinExistence type="inferred from homology"/>
<comment type="caution">
    <text evidence="2">The sequence shown here is derived from an EMBL/GenBank/DDBJ whole genome shotgun (WGS) entry which is preliminary data.</text>
</comment>
<evidence type="ECO:0000313" key="3">
    <source>
        <dbReference type="Proteomes" id="UP001291912"/>
    </source>
</evidence>
<dbReference type="Proteomes" id="UP001291912">
    <property type="component" value="Unassembled WGS sequence"/>
</dbReference>
<dbReference type="InterPro" id="IPR043129">
    <property type="entry name" value="ATPase_NBD"/>
</dbReference>
<dbReference type="PANTHER" id="PTHR18964:SF169">
    <property type="entry name" value="N-ACETYLMANNOSAMINE KINASE"/>
    <property type="match status" value="1"/>
</dbReference>
<sequence length="313" mass="31246">MTETTSPLCTLAVDLGGTKVEAALVRDGVVLEGTRHRAPTGRSADADALTAAVRDVVGRTLAAVPAGAHIDGAGIGSAGPVDRHAGTISPLNLPVEDFPLARVVAEVVGEGVPVVLALDGTCIALAEARYGAARDVDSSVSMVVSTGVGGGIVLGGAVVPGDSGNAGHVGQLRLAATRPVAGPREDTVEEIASGPGSVRWARAQGWRGDTGEELSRDAAAGDEIARAAIVRSATAVGQGIASMGALLDVRRYVIGGGFSFVSSDYVELVQDAARAAAVLPASHVTEVVRAELGGDAPLVGAACLASADRTIRS</sequence>
<gene>
    <name evidence="2" type="ORF">R2Q92_00230</name>
</gene>
<protein>
    <submittedName>
        <fullName evidence="2">ROK family protein</fullName>
    </submittedName>
</protein>
<dbReference type="InterPro" id="IPR000600">
    <property type="entry name" value="ROK"/>
</dbReference>
<reference evidence="2 3" key="1">
    <citation type="submission" date="2023-10" db="EMBL/GenBank/DDBJ databases">
        <title>Microbacterium xanthum sp. nov., isolated from seaweed.</title>
        <authorList>
            <person name="Lee S.D."/>
        </authorList>
    </citation>
    <scope>NUCLEOTIDE SEQUENCE [LARGE SCALE GENOMIC DNA]</scope>
    <source>
        <strain evidence="2 3">KCTC 19124</strain>
    </source>
</reference>